<keyword evidence="3 8" id="KW-0479">Metal-binding</keyword>
<feature type="binding site" evidence="8 9">
    <location>
        <position position="154"/>
    </location>
    <ligand>
        <name>Zn(2+)</name>
        <dbReference type="ChEBI" id="CHEBI:29105"/>
    </ligand>
</feature>
<feature type="binding site" evidence="8 9">
    <location>
        <position position="157"/>
    </location>
    <ligand>
        <name>Zn(2+)</name>
        <dbReference type="ChEBI" id="CHEBI:29105"/>
    </ligand>
</feature>
<feature type="binding site" evidence="8 9">
    <location>
        <position position="183"/>
    </location>
    <ligand>
        <name>Zn(2+)</name>
        <dbReference type="ChEBI" id="CHEBI:29105"/>
    </ligand>
</feature>
<feature type="compositionally biased region" description="Low complexity" evidence="11">
    <location>
        <begin position="357"/>
        <end position="370"/>
    </location>
</feature>
<dbReference type="InParanoid" id="A0A1Y2E8J3"/>
<dbReference type="FunCoup" id="A0A1Y2E8J3">
    <property type="interactions" value="441"/>
</dbReference>
<dbReference type="PROSITE" id="PS50305">
    <property type="entry name" value="SIRTUIN"/>
    <property type="match status" value="1"/>
</dbReference>
<feature type="binding site" evidence="7">
    <location>
        <begin position="126"/>
        <end position="129"/>
    </location>
    <ligand>
        <name>NAD(+)</name>
        <dbReference type="ChEBI" id="CHEBI:57540"/>
    </ligand>
</feature>
<dbReference type="GeneID" id="63776083"/>
<evidence type="ECO:0000256" key="5">
    <source>
        <dbReference type="ARBA" id="ARBA00023027"/>
    </source>
</evidence>
<keyword evidence="5 7" id="KW-0520">NAD</keyword>
<evidence type="ECO:0000256" key="2">
    <source>
        <dbReference type="ARBA" id="ARBA00022679"/>
    </source>
</evidence>
<feature type="domain" description="Deacetylase sirtuin-type" evidence="12">
    <location>
        <begin position="16"/>
        <end position="278"/>
    </location>
</feature>
<comment type="similarity">
    <text evidence="1">Belongs to the sirtuin family. Class I subfamily.</text>
</comment>
<feature type="active site" description="Proton acceptor" evidence="6 9">
    <location>
        <position position="146"/>
    </location>
</feature>
<evidence type="ECO:0000256" key="8">
    <source>
        <dbReference type="PIRSR" id="PIRSR037938-3"/>
    </source>
</evidence>
<comment type="caution">
    <text evidence="13">The sequence shown here is derived from an EMBL/GenBank/DDBJ whole genome shotgun (WGS) entry which is preliminary data.</text>
</comment>
<feature type="binding site" evidence="7">
    <location>
        <begin position="244"/>
        <end position="246"/>
    </location>
    <ligand>
        <name>NAD(+)</name>
        <dbReference type="ChEBI" id="CHEBI:57540"/>
    </ligand>
</feature>
<comment type="cofactor">
    <cofactor evidence="8">
        <name>Zn(2+)</name>
        <dbReference type="ChEBI" id="CHEBI:29105"/>
    </cofactor>
    <text evidence="8">Binds 1 zinc ion per subunit.</text>
</comment>
<feature type="binding site" evidence="7">
    <location>
        <begin position="54"/>
        <end position="56"/>
    </location>
    <ligand>
        <name>NAD(+)</name>
        <dbReference type="ChEBI" id="CHEBI:57540"/>
    </ligand>
</feature>
<dbReference type="InterPro" id="IPR026590">
    <property type="entry name" value="Ssirtuin_cat_dom"/>
</dbReference>
<dbReference type="GO" id="GO:0017136">
    <property type="term" value="F:histone deacetylase activity, NAD-dependent"/>
    <property type="evidence" value="ECO:0007669"/>
    <property type="project" value="InterPro"/>
</dbReference>
<dbReference type="PANTHER" id="PTHR11085:SF6">
    <property type="entry name" value="NAD-DEPENDENT PROTEIN DEACETYLASE SIRTUIN-2"/>
    <property type="match status" value="1"/>
</dbReference>
<dbReference type="CDD" id="cd01408">
    <property type="entry name" value="SIRT1"/>
    <property type="match status" value="1"/>
</dbReference>
<keyword evidence="10" id="KW-0175">Coiled coil</keyword>
<dbReference type="EMBL" id="MCFJ01000004">
    <property type="protein sequence ID" value="ORY67747.1"/>
    <property type="molecule type" value="Genomic_DNA"/>
</dbReference>
<dbReference type="InterPro" id="IPR026591">
    <property type="entry name" value="Sirtuin_cat_small_dom_sf"/>
</dbReference>
<dbReference type="Gene3D" id="3.30.1600.10">
    <property type="entry name" value="SIR2/SIRT2 'Small Domain"/>
    <property type="match status" value="1"/>
</dbReference>
<reference evidence="13 14" key="1">
    <citation type="submission" date="2016-07" db="EMBL/GenBank/DDBJ databases">
        <title>Pervasive Adenine N6-methylation of Active Genes in Fungi.</title>
        <authorList>
            <consortium name="DOE Joint Genome Institute"/>
            <person name="Mondo S.J."/>
            <person name="Dannebaum R.O."/>
            <person name="Kuo R.C."/>
            <person name="Labutti K."/>
            <person name="Haridas S."/>
            <person name="Kuo A."/>
            <person name="Salamov A."/>
            <person name="Ahrendt S.R."/>
            <person name="Lipzen A."/>
            <person name="Sullivan W."/>
            <person name="Andreopoulos W.B."/>
            <person name="Clum A."/>
            <person name="Lindquist E."/>
            <person name="Daum C."/>
            <person name="Ramamoorthy G.K."/>
            <person name="Gryganskyi A."/>
            <person name="Culley D."/>
            <person name="Magnuson J.K."/>
            <person name="James T.Y."/>
            <person name="O'Malley M.A."/>
            <person name="Stajich J.E."/>
            <person name="Spatafora J.W."/>
            <person name="Visel A."/>
            <person name="Grigoriev I.V."/>
        </authorList>
    </citation>
    <scope>NUCLEOTIDE SEQUENCE [LARGE SCALE GENOMIC DNA]</scope>
    <source>
        <strain evidence="13 14">CBS 129021</strain>
    </source>
</reference>
<dbReference type="InterPro" id="IPR050134">
    <property type="entry name" value="NAD-dep_sirtuin_deacylases"/>
</dbReference>
<evidence type="ECO:0000256" key="7">
    <source>
        <dbReference type="PIRSR" id="PIRSR037938-2"/>
    </source>
</evidence>
<keyword evidence="2" id="KW-0808">Transferase</keyword>
<feature type="binding site" evidence="9">
    <location>
        <position position="178"/>
    </location>
    <ligand>
        <name>Zn(2+)</name>
        <dbReference type="ChEBI" id="CHEBI:29105"/>
    </ligand>
</feature>
<feature type="coiled-coil region" evidence="10">
    <location>
        <begin position="291"/>
        <end position="318"/>
    </location>
</feature>
<feature type="binding site" evidence="7">
    <location>
        <position position="264"/>
    </location>
    <ligand>
        <name>NAD(+)</name>
        <dbReference type="ChEBI" id="CHEBI:57540"/>
    </ligand>
</feature>
<dbReference type="Proteomes" id="UP000193689">
    <property type="component" value="Unassembled WGS sequence"/>
</dbReference>
<keyword evidence="14" id="KW-1185">Reference proteome</keyword>
<feature type="compositionally biased region" description="Basic and acidic residues" evidence="11">
    <location>
        <begin position="397"/>
        <end position="413"/>
    </location>
</feature>
<dbReference type="SUPFAM" id="SSF52467">
    <property type="entry name" value="DHS-like NAD/FAD-binding domain"/>
    <property type="match status" value="1"/>
</dbReference>
<evidence type="ECO:0000256" key="10">
    <source>
        <dbReference type="SAM" id="Coils"/>
    </source>
</evidence>
<evidence type="ECO:0000256" key="3">
    <source>
        <dbReference type="ARBA" id="ARBA00022723"/>
    </source>
</evidence>
<dbReference type="GO" id="GO:0070403">
    <property type="term" value="F:NAD+ binding"/>
    <property type="evidence" value="ECO:0007669"/>
    <property type="project" value="InterPro"/>
</dbReference>
<feature type="compositionally biased region" description="Low complexity" evidence="11">
    <location>
        <begin position="382"/>
        <end position="392"/>
    </location>
</feature>
<organism evidence="13 14">
    <name type="scientific">Pseudomassariella vexata</name>
    <dbReference type="NCBI Taxonomy" id="1141098"/>
    <lineage>
        <taxon>Eukaryota</taxon>
        <taxon>Fungi</taxon>
        <taxon>Dikarya</taxon>
        <taxon>Ascomycota</taxon>
        <taxon>Pezizomycotina</taxon>
        <taxon>Sordariomycetes</taxon>
        <taxon>Xylariomycetidae</taxon>
        <taxon>Amphisphaeriales</taxon>
        <taxon>Pseudomassariaceae</taxon>
        <taxon>Pseudomassariella</taxon>
    </lineage>
</organism>
<name>A0A1Y2E8J3_9PEZI</name>
<dbReference type="InterPro" id="IPR003000">
    <property type="entry name" value="Sirtuin"/>
</dbReference>
<evidence type="ECO:0000313" key="14">
    <source>
        <dbReference type="Proteomes" id="UP000193689"/>
    </source>
</evidence>
<dbReference type="PANTHER" id="PTHR11085">
    <property type="entry name" value="NAD-DEPENDENT PROTEIN DEACYLASE SIRTUIN-5, MITOCHONDRIAL-RELATED"/>
    <property type="match status" value="1"/>
</dbReference>
<evidence type="ECO:0000313" key="13">
    <source>
        <dbReference type="EMBL" id="ORY67747.1"/>
    </source>
</evidence>
<protein>
    <submittedName>
        <fullName evidence="13">DHS-like NAD/FAD-binding domain-containing protein</fullName>
    </submittedName>
</protein>
<evidence type="ECO:0000259" key="12">
    <source>
        <dbReference type="PROSITE" id="PS50305"/>
    </source>
</evidence>
<dbReference type="GO" id="GO:0046872">
    <property type="term" value="F:metal ion binding"/>
    <property type="evidence" value="ECO:0007669"/>
    <property type="project" value="UniProtKB-KW"/>
</dbReference>
<evidence type="ECO:0000256" key="11">
    <source>
        <dbReference type="SAM" id="MobiDB-lite"/>
    </source>
</evidence>
<evidence type="ECO:0000256" key="6">
    <source>
        <dbReference type="PIRSR" id="PIRSR037938-1"/>
    </source>
</evidence>
<feature type="binding site" evidence="7">
    <location>
        <begin position="220"/>
        <end position="221"/>
    </location>
    <ligand>
        <name>NAD(+)</name>
        <dbReference type="ChEBI" id="CHEBI:57540"/>
    </ligand>
</feature>
<gene>
    <name evidence="13" type="ORF">BCR38DRAFT_428048</name>
</gene>
<dbReference type="Pfam" id="PF02146">
    <property type="entry name" value="SIR2"/>
    <property type="match status" value="1"/>
</dbReference>
<dbReference type="OrthoDB" id="420264at2759"/>
<evidence type="ECO:0000256" key="9">
    <source>
        <dbReference type="PROSITE-ProRule" id="PRU00236"/>
    </source>
</evidence>
<sequence>MGNENSSIVDESTPPQTLKDRSLTSVAELIKNGGARRIVVITGAGLSTAAGIPDFRSPKTGLYHNLARLNLPYAECVFDISYFRENPLPFYMLAKELYPGKFSPTISHVFIALLANKGLLRMLFTQNIDCLERVAGVPGHRIVEAHGSFATQRCIDCMTEFPDKEMREHIERGAPALCVRPECRGLVKPDIVFFGEQLPSAFFENRSAPASADLLLVLGTSLSVQPFASLSIMAAEGVPRVLFNKEKVGDVGSRADDVLCLGDCDSGVRKLADELGWRDELEQMWRDLVGEKEAERQLSSVKEREADMEDEMNRLVDSVEHKLELADQADEDAVANARQVQVPGLAPAEAGQEGPKTTDIGSSGSQTGTSVQDKMAGREGSEASYAAAAAQGEDGDDVTKDAREKADSAKEQRQPQPSSESQVGPDAGADGDKKKNNVGSSSDEKPPEPPGTPPKPKPVKPQVTPFMTTEEVKGSSVL</sequence>
<dbReference type="AlphaFoldDB" id="A0A1Y2E8J3"/>
<accession>A0A1Y2E8J3</accession>
<dbReference type="STRING" id="1141098.A0A1Y2E8J3"/>
<dbReference type="RefSeq" id="XP_040718371.1">
    <property type="nucleotide sequence ID" value="XM_040859871.1"/>
</dbReference>
<dbReference type="GO" id="GO:0005634">
    <property type="term" value="C:nucleus"/>
    <property type="evidence" value="ECO:0007669"/>
    <property type="project" value="TreeGrafter"/>
</dbReference>
<keyword evidence="4 8" id="KW-0862">Zinc</keyword>
<feature type="binding site" evidence="7">
    <location>
        <begin position="44"/>
        <end position="48"/>
    </location>
    <ligand>
        <name>NAD(+)</name>
        <dbReference type="ChEBI" id="CHEBI:57540"/>
    </ligand>
</feature>
<dbReference type="Gene3D" id="3.40.50.1220">
    <property type="entry name" value="TPP-binding domain"/>
    <property type="match status" value="1"/>
</dbReference>
<feature type="region of interest" description="Disordered" evidence="11">
    <location>
        <begin position="344"/>
        <end position="478"/>
    </location>
</feature>
<evidence type="ECO:0000256" key="4">
    <source>
        <dbReference type="ARBA" id="ARBA00022833"/>
    </source>
</evidence>
<dbReference type="InterPro" id="IPR029035">
    <property type="entry name" value="DHS-like_NAD/FAD-binding_dom"/>
</dbReference>
<proteinExistence type="inferred from homology"/>
<evidence type="ECO:0000256" key="1">
    <source>
        <dbReference type="ARBA" id="ARBA00006924"/>
    </source>
</evidence>